<dbReference type="PROSITE" id="PS50878">
    <property type="entry name" value="RT_POL"/>
    <property type="match status" value="1"/>
</dbReference>
<proteinExistence type="predicted"/>
<dbReference type="EMBL" id="WHWB01034543">
    <property type="protein sequence ID" value="KAJ7408416.1"/>
    <property type="molecule type" value="Genomic_DNA"/>
</dbReference>
<evidence type="ECO:0000313" key="4">
    <source>
        <dbReference type="Proteomes" id="UP001145742"/>
    </source>
</evidence>
<comment type="caution">
    <text evidence="3">The sequence shown here is derived from an EMBL/GenBank/DDBJ whole genome shotgun (WGS) entry which is preliminary data.</text>
</comment>
<feature type="region of interest" description="Disordered" evidence="1">
    <location>
        <begin position="97"/>
        <end position="119"/>
    </location>
</feature>
<evidence type="ECO:0000256" key="1">
    <source>
        <dbReference type="SAM" id="MobiDB-lite"/>
    </source>
</evidence>
<feature type="compositionally biased region" description="Polar residues" evidence="1">
    <location>
        <begin position="97"/>
        <end position="108"/>
    </location>
</feature>
<accession>A0ABQ9CSJ3</accession>
<protein>
    <submittedName>
        <fullName evidence="3">Rna-directed dna polymerase from mobile element jockey-like</fullName>
    </submittedName>
</protein>
<gene>
    <name evidence="3" type="ORF">WISP_121183</name>
</gene>
<dbReference type="Pfam" id="PF00078">
    <property type="entry name" value="RVT_1"/>
    <property type="match status" value="1"/>
</dbReference>
<sequence length="119" mass="13762">MEQLLLETMLRHVENKEANSDSQDDFTQCTLCLTNLVTFYKVTVLVDKGKTNYIIYLELRKAFHTVPHDILVYKLERHGFDKCTTQWIKNCLDGHTQESSSQQLNVQVEKSGVPKGSVW</sequence>
<evidence type="ECO:0000259" key="2">
    <source>
        <dbReference type="PROSITE" id="PS50878"/>
    </source>
</evidence>
<dbReference type="Proteomes" id="UP001145742">
    <property type="component" value="Unassembled WGS sequence"/>
</dbReference>
<name>A0ABQ9CSJ3_9PASS</name>
<dbReference type="InterPro" id="IPR000477">
    <property type="entry name" value="RT_dom"/>
</dbReference>
<dbReference type="PANTHER" id="PTHR33332">
    <property type="entry name" value="REVERSE TRANSCRIPTASE DOMAIN-CONTAINING PROTEIN"/>
    <property type="match status" value="1"/>
</dbReference>
<reference evidence="3" key="1">
    <citation type="submission" date="2019-10" db="EMBL/GenBank/DDBJ databases">
        <authorList>
            <person name="Soares A.E.R."/>
            <person name="Aleixo A."/>
            <person name="Schneider P."/>
            <person name="Miyaki C.Y."/>
            <person name="Schneider M.P."/>
            <person name="Mello C."/>
            <person name="Vasconcelos A.T.R."/>
        </authorList>
    </citation>
    <scope>NUCLEOTIDE SEQUENCE</scope>
    <source>
        <tissue evidence="3">Muscle</tissue>
    </source>
</reference>
<evidence type="ECO:0000313" key="3">
    <source>
        <dbReference type="EMBL" id="KAJ7408416.1"/>
    </source>
</evidence>
<keyword evidence="4" id="KW-1185">Reference proteome</keyword>
<feature type="domain" description="Reverse transcriptase" evidence="2">
    <location>
        <begin position="1"/>
        <end position="119"/>
    </location>
</feature>
<organism evidence="3 4">
    <name type="scientific">Willisornis vidua</name>
    <name type="common">Xingu scale-backed antbird</name>
    <dbReference type="NCBI Taxonomy" id="1566151"/>
    <lineage>
        <taxon>Eukaryota</taxon>
        <taxon>Metazoa</taxon>
        <taxon>Chordata</taxon>
        <taxon>Craniata</taxon>
        <taxon>Vertebrata</taxon>
        <taxon>Euteleostomi</taxon>
        <taxon>Archelosauria</taxon>
        <taxon>Archosauria</taxon>
        <taxon>Dinosauria</taxon>
        <taxon>Saurischia</taxon>
        <taxon>Theropoda</taxon>
        <taxon>Coelurosauria</taxon>
        <taxon>Aves</taxon>
        <taxon>Neognathae</taxon>
        <taxon>Neoaves</taxon>
        <taxon>Telluraves</taxon>
        <taxon>Australaves</taxon>
        <taxon>Passeriformes</taxon>
        <taxon>Thamnophilidae</taxon>
        <taxon>Willisornis</taxon>
    </lineage>
</organism>